<accession>A0A7C5Z8B0</accession>
<reference evidence="1" key="1">
    <citation type="journal article" date="2020" name="mSystems">
        <title>Genome- and Community-Level Interaction Insights into Carbon Utilization and Element Cycling Functions of Hydrothermarchaeota in Hydrothermal Sediment.</title>
        <authorList>
            <person name="Zhou Z."/>
            <person name="Liu Y."/>
            <person name="Xu W."/>
            <person name="Pan J."/>
            <person name="Luo Z.H."/>
            <person name="Li M."/>
        </authorList>
    </citation>
    <scope>NUCLEOTIDE SEQUENCE [LARGE SCALE GENOMIC DNA]</scope>
    <source>
        <strain evidence="1">SpSt-102</strain>
    </source>
</reference>
<dbReference type="AlphaFoldDB" id="A0A7C5Z8B0"/>
<evidence type="ECO:0000313" key="1">
    <source>
        <dbReference type="EMBL" id="HHS02599.1"/>
    </source>
</evidence>
<name>A0A7C5Z8B0_9FIRM</name>
<protein>
    <submittedName>
        <fullName evidence="1">Uncharacterized protein</fullName>
    </submittedName>
</protein>
<sequence length="65" mass="7337">MSKPFNSFETSFFTLPTGFVSEEVVLDAENLISFVASFLLAAEHPIIDKKTKINTKIRIIKNSFL</sequence>
<organism evidence="1">
    <name type="scientific">Caldicellulosiruptor owensensis</name>
    <dbReference type="NCBI Taxonomy" id="55205"/>
    <lineage>
        <taxon>Bacteria</taxon>
        <taxon>Bacillati</taxon>
        <taxon>Bacillota</taxon>
        <taxon>Bacillota incertae sedis</taxon>
        <taxon>Caldicellulosiruptorales</taxon>
        <taxon>Caldicellulosiruptoraceae</taxon>
        <taxon>Caldicellulosiruptor</taxon>
    </lineage>
</organism>
<comment type="caution">
    <text evidence="1">The sequence shown here is derived from an EMBL/GenBank/DDBJ whole genome shotgun (WGS) entry which is preliminary data.</text>
</comment>
<proteinExistence type="predicted"/>
<gene>
    <name evidence="1" type="ORF">ENL71_09010</name>
</gene>
<dbReference type="EMBL" id="DRUZ01000101">
    <property type="protein sequence ID" value="HHS02599.1"/>
    <property type="molecule type" value="Genomic_DNA"/>
</dbReference>